<dbReference type="InterPro" id="IPR027417">
    <property type="entry name" value="P-loop_NTPase"/>
</dbReference>
<name>A0A7I8W9I8_9ANNE</name>
<evidence type="ECO:0000313" key="1">
    <source>
        <dbReference type="EMBL" id="CAD5124802.1"/>
    </source>
</evidence>
<dbReference type="EMBL" id="CAJFCJ010000023">
    <property type="protein sequence ID" value="CAD5124802.1"/>
    <property type="molecule type" value="Genomic_DNA"/>
</dbReference>
<reference evidence="1 2" key="1">
    <citation type="submission" date="2020-08" db="EMBL/GenBank/DDBJ databases">
        <authorList>
            <person name="Hejnol A."/>
        </authorList>
    </citation>
    <scope>NUCLEOTIDE SEQUENCE [LARGE SCALE GENOMIC DNA]</scope>
</reference>
<protein>
    <submittedName>
        <fullName evidence="1">DgyrCDS13064</fullName>
    </submittedName>
</protein>
<dbReference type="AlphaFoldDB" id="A0A7I8W9I8"/>
<keyword evidence="2" id="KW-1185">Reference proteome</keyword>
<organism evidence="1 2">
    <name type="scientific">Dimorphilus gyrociliatus</name>
    <dbReference type="NCBI Taxonomy" id="2664684"/>
    <lineage>
        <taxon>Eukaryota</taxon>
        <taxon>Metazoa</taxon>
        <taxon>Spiralia</taxon>
        <taxon>Lophotrochozoa</taxon>
        <taxon>Annelida</taxon>
        <taxon>Polychaeta</taxon>
        <taxon>Polychaeta incertae sedis</taxon>
        <taxon>Dinophilidae</taxon>
        <taxon>Dimorphilus</taxon>
    </lineage>
</organism>
<proteinExistence type="predicted"/>
<dbReference type="Pfam" id="PF19798">
    <property type="entry name" value="Sulfotransfer_5"/>
    <property type="match status" value="1"/>
</dbReference>
<dbReference type="Gene3D" id="3.40.50.300">
    <property type="entry name" value="P-loop containing nucleotide triphosphate hydrolases"/>
    <property type="match status" value="1"/>
</dbReference>
<dbReference type="SUPFAM" id="SSF52540">
    <property type="entry name" value="P-loop containing nucleoside triphosphate hydrolases"/>
    <property type="match status" value="1"/>
</dbReference>
<dbReference type="OrthoDB" id="416710at2759"/>
<dbReference type="Proteomes" id="UP000549394">
    <property type="component" value="Unassembled WGS sequence"/>
</dbReference>
<accession>A0A7I8W9I8</accession>
<evidence type="ECO:0000313" key="2">
    <source>
        <dbReference type="Proteomes" id="UP000549394"/>
    </source>
</evidence>
<comment type="caution">
    <text evidence="1">The sequence shown here is derived from an EMBL/GenBank/DDBJ whole genome shotgun (WGS) entry which is preliminary data.</text>
</comment>
<dbReference type="InterPro" id="IPR053226">
    <property type="entry name" value="Pyrrolopyrazine_biosynth_F"/>
</dbReference>
<dbReference type="PANTHER" id="PTHR48419">
    <property type="entry name" value="SULFOTRANSFERASE DOMAIN-CONTAINING PROTEIN"/>
    <property type="match status" value="1"/>
</dbReference>
<sequence length="277" mass="32292">MNATALNKKHQSRAFLWAAPRTISTAFFRAMMNKQDIKVLLEPFSRAYYFSSERVSSRYRNEPTQDNCTFKDIKALCEKEYPGYSSIFVKDMAYYLVGRLQHADYIPEGYRHTFLIRNPQKSVYSLYKMSLNKELTGWDHFDASEVGFKELVQVYNLVTEELGQQAIIVDADDLLKYPDSLLKQYCEKVGMEYEESMLNWEQTAQNMNVFEDWMPWFEGVLTSTTFQPSATKPKSPNIMPDLPKHVRQAIDDNMPSYNKLYRLRIKPQVNSSLAVGQ</sequence>
<gene>
    <name evidence="1" type="ORF">DGYR_LOCUS12288</name>
</gene>
<dbReference type="PANTHER" id="PTHR48419:SF1">
    <property type="entry name" value="SULFOTRANSFERASE DOMAIN-CONTAINING PROTEIN"/>
    <property type="match status" value="1"/>
</dbReference>